<reference evidence="3" key="1">
    <citation type="submission" date="2019-10" db="EMBL/GenBank/DDBJ databases">
        <title>Draft genome sequence of Panacibacter sp. KCS-6.</title>
        <authorList>
            <person name="Yim K.J."/>
        </authorList>
    </citation>
    <scope>NUCLEOTIDE SEQUENCE</scope>
    <source>
        <strain evidence="3">KCS-6</strain>
    </source>
</reference>
<evidence type="ECO:0000313" key="4">
    <source>
        <dbReference type="Proteomes" id="UP000598971"/>
    </source>
</evidence>
<dbReference type="EMBL" id="WHPF01000002">
    <property type="protein sequence ID" value="NNV54246.1"/>
    <property type="molecule type" value="Genomic_DNA"/>
</dbReference>
<dbReference type="AlphaFoldDB" id="A0A8J8JVI2"/>
<dbReference type="Proteomes" id="UP000598971">
    <property type="component" value="Unassembled WGS sequence"/>
</dbReference>
<keyword evidence="4" id="KW-1185">Reference proteome</keyword>
<proteinExistence type="predicted"/>
<evidence type="ECO:0000259" key="2">
    <source>
        <dbReference type="Pfam" id="PF18962"/>
    </source>
</evidence>
<keyword evidence="1" id="KW-0732">Signal</keyword>
<dbReference type="NCBIfam" id="TIGR04183">
    <property type="entry name" value="Por_Secre_tail"/>
    <property type="match status" value="1"/>
</dbReference>
<comment type="caution">
    <text evidence="3">The sequence shown here is derived from an EMBL/GenBank/DDBJ whole genome shotgun (WGS) entry which is preliminary data.</text>
</comment>
<gene>
    <name evidence="3" type="ORF">GD597_02160</name>
</gene>
<organism evidence="3 4">
    <name type="scientific">Limnovirga soli</name>
    <dbReference type="NCBI Taxonomy" id="2656915"/>
    <lineage>
        <taxon>Bacteria</taxon>
        <taxon>Pseudomonadati</taxon>
        <taxon>Bacteroidota</taxon>
        <taxon>Chitinophagia</taxon>
        <taxon>Chitinophagales</taxon>
        <taxon>Chitinophagaceae</taxon>
        <taxon>Limnovirga</taxon>
    </lineage>
</organism>
<feature type="signal peptide" evidence="1">
    <location>
        <begin position="1"/>
        <end position="25"/>
    </location>
</feature>
<feature type="chain" id="PRO_5035238719" evidence="1">
    <location>
        <begin position="26"/>
        <end position="509"/>
    </location>
</feature>
<protein>
    <submittedName>
        <fullName evidence="3">T9SS type A sorting domain-containing protein</fullName>
    </submittedName>
</protein>
<name>A0A8J8JVI2_9BACT</name>
<accession>A0A8J8JVI2</accession>
<evidence type="ECO:0000313" key="3">
    <source>
        <dbReference type="EMBL" id="NNV54246.1"/>
    </source>
</evidence>
<feature type="domain" description="Secretion system C-terminal sorting" evidence="2">
    <location>
        <begin position="433"/>
        <end position="508"/>
    </location>
</feature>
<dbReference type="Pfam" id="PF18962">
    <property type="entry name" value="Por_Secre_tail"/>
    <property type="match status" value="1"/>
</dbReference>
<sequence length="509" mass="56538">MLIMKISAAVLICLIICCTTSRAKAQTFSASIKGATLFYDVTMAKNNDYFFSSTVQIGATFKYHIFCSRLDKSGIPKWQKIFTTNYYYPQVKMLGTADNGVLIFIKDRVDSTNLNYGLLIKCNGDGDVQWAKRFQVKDNQFIYPVHMQETSSGDFALLYDTKIDDIFANNKPQISIFSRAGDLIFQTGLGNLGFVGRGDSYYSSVFSITKKGDFLVGGTHNYVDFENSSNTNLIKINRDGAVSLREVATEGLYDSGWPLEVTEKNGKITMLGGYSAYTGSSTGYKNLYTYATINDSATIADTKMIDYDPLVLQKMVNDGVIKFPSYGFGTLIQKGKSLATATRLTDGYEIRKYDSIGRICPIYELPQINLAATNIQFEVLKLHVNKRIDTIVSLVDYIVPVRDTTLFVVNCNDAVAQAAITQNIVGKSIALTLYPNPTMDFTILQLPIEVTSSVSVDLLSLDGRIVYAFKETLMAGSYTRRINTADLTTGLYFVRVTINGKQQVLKLIK</sequence>
<dbReference type="InterPro" id="IPR026444">
    <property type="entry name" value="Secre_tail"/>
</dbReference>
<evidence type="ECO:0000256" key="1">
    <source>
        <dbReference type="SAM" id="SignalP"/>
    </source>
</evidence>